<evidence type="ECO:0000313" key="3">
    <source>
        <dbReference type="Proteomes" id="UP000237798"/>
    </source>
</evidence>
<evidence type="ECO:0000259" key="1">
    <source>
        <dbReference type="Pfam" id="PF13614"/>
    </source>
</evidence>
<keyword evidence="2" id="KW-0378">Hydrolase</keyword>
<dbReference type="InterPro" id="IPR050678">
    <property type="entry name" value="DNA_Partitioning_ATPase"/>
</dbReference>
<dbReference type="PANTHER" id="PTHR13696:SF52">
    <property type="entry name" value="PARA FAMILY PROTEIN CT_582"/>
    <property type="match status" value="1"/>
</dbReference>
<dbReference type="GO" id="GO:0016787">
    <property type="term" value="F:hydrolase activity"/>
    <property type="evidence" value="ECO:0007669"/>
    <property type="project" value="UniProtKB-KW"/>
</dbReference>
<reference evidence="2 3" key="1">
    <citation type="submission" date="2018-03" db="EMBL/GenBank/DDBJ databases">
        <title>Genome sequence of Clostridium luticellarii DSM 29923.</title>
        <authorList>
            <person name="Poehlein A."/>
            <person name="Daniel R."/>
        </authorList>
    </citation>
    <scope>NUCLEOTIDE SEQUENCE [LARGE SCALE GENOMIC DNA]</scope>
    <source>
        <strain evidence="2 3">DSM 29923</strain>
    </source>
</reference>
<comment type="caution">
    <text evidence="2">The sequence shown here is derived from an EMBL/GenBank/DDBJ whole genome shotgun (WGS) entry which is preliminary data.</text>
</comment>
<dbReference type="AlphaFoldDB" id="A0A2T0BPX4"/>
<name>A0A2T0BPX4_9CLOT</name>
<dbReference type="Proteomes" id="UP000237798">
    <property type="component" value="Unassembled WGS sequence"/>
</dbReference>
<dbReference type="Gene3D" id="3.40.50.300">
    <property type="entry name" value="P-loop containing nucleotide triphosphate hydrolases"/>
    <property type="match status" value="1"/>
</dbReference>
<dbReference type="OrthoDB" id="9815116at2"/>
<evidence type="ECO:0000313" key="2">
    <source>
        <dbReference type="EMBL" id="PRR85938.1"/>
    </source>
</evidence>
<sequence length="283" mass="32720">MKISDNNPPYVISFMNMKGGVGKTTLCVNLADALSKISDKHILLIDFDPQANSTQYILKAEQYNQLLQNGDTIYKIYKNLVEDKQNYSIVDGDLDNEEYEQWEPQEIIYNVNDKFSIVPGDLNMIKISQSTDSTLAMQLEQFIKNIKSAYDFIFIDCPPTQSIYIQSALMTSDYYILPVKPDYLSSLGMELFQHMVLKNNRTSINKVKCLGIVFTMVQKSDYYAETMKNIREKKKFTIFTNIMKHSSNVAKNSELHKLFLDTKGKKTEIKRLAKEFLDRINKM</sequence>
<feature type="domain" description="AAA" evidence="1">
    <location>
        <begin position="11"/>
        <end position="202"/>
    </location>
</feature>
<proteinExistence type="predicted"/>
<dbReference type="RefSeq" id="WP_106008453.1">
    <property type="nucleotide sequence ID" value="NZ_PVXP01000009.1"/>
</dbReference>
<organism evidence="2 3">
    <name type="scientific">Clostridium luticellarii</name>
    <dbReference type="NCBI Taxonomy" id="1691940"/>
    <lineage>
        <taxon>Bacteria</taxon>
        <taxon>Bacillati</taxon>
        <taxon>Bacillota</taxon>
        <taxon>Clostridia</taxon>
        <taxon>Eubacteriales</taxon>
        <taxon>Clostridiaceae</taxon>
        <taxon>Clostridium</taxon>
    </lineage>
</organism>
<dbReference type="EMBL" id="PVXP01000009">
    <property type="protein sequence ID" value="PRR85938.1"/>
    <property type="molecule type" value="Genomic_DNA"/>
</dbReference>
<gene>
    <name evidence="2" type="primary">soj_1</name>
    <name evidence="2" type="ORF">CLLU_09660</name>
</gene>
<keyword evidence="3" id="KW-1185">Reference proteome</keyword>
<protein>
    <submittedName>
        <fullName evidence="2">Chromosome-partitioning ATPase Soj</fullName>
        <ecNumber evidence="2">3.6.-.-</ecNumber>
    </submittedName>
</protein>
<accession>A0A2T0BPX4</accession>
<dbReference type="InterPro" id="IPR025669">
    <property type="entry name" value="AAA_dom"/>
</dbReference>
<dbReference type="Pfam" id="PF13614">
    <property type="entry name" value="AAA_31"/>
    <property type="match status" value="1"/>
</dbReference>
<dbReference type="SUPFAM" id="SSF52540">
    <property type="entry name" value="P-loop containing nucleoside triphosphate hydrolases"/>
    <property type="match status" value="1"/>
</dbReference>
<dbReference type="EC" id="3.6.-.-" evidence="2"/>
<dbReference type="CDD" id="cd02042">
    <property type="entry name" value="ParAB_family"/>
    <property type="match status" value="1"/>
</dbReference>
<dbReference type="InterPro" id="IPR027417">
    <property type="entry name" value="P-loop_NTPase"/>
</dbReference>
<dbReference type="PANTHER" id="PTHR13696">
    <property type="entry name" value="P-LOOP CONTAINING NUCLEOSIDE TRIPHOSPHATE HYDROLASE"/>
    <property type="match status" value="1"/>
</dbReference>